<dbReference type="EMBL" id="JBJXBP010000002">
    <property type="protein sequence ID" value="KAL3846277.1"/>
    <property type="molecule type" value="Genomic_DNA"/>
</dbReference>
<dbReference type="InterPro" id="IPR025312">
    <property type="entry name" value="DUF4216"/>
</dbReference>
<accession>A0ABD3UDB4</accession>
<sequence length="273" mass="31419">MAFCSSYLSNEVDTKFNQLGRNEDSGGRAREGLDIFSRIGRPLGKATPIALDEETLDKAHRYILFNCDAISTYIEQHSELIEMQYSRLRKHDRKRIHSETFAAWFSTCVGKIPTTEDDPTMEDIKYLAMGPNHIGIGYKRFMVNGARFHVKEWERKRKTQNSGLVVSATTSSFSSAKDDNPISSDLQYFGVLRDIIELDYTGGRKVVLFECDWVSKSKRLKRDDDDFTLANFKNIKRHNEPYVLASQVKQVYYVEDPNEKGWHVVVNPKSKDL</sequence>
<keyword evidence="3" id="KW-1185">Reference proteome</keyword>
<dbReference type="PANTHER" id="PTHR48258:SF15">
    <property type="entry name" value="OS02G0543900 PROTEIN"/>
    <property type="match status" value="1"/>
</dbReference>
<name>A0ABD3UDB4_9LAMI</name>
<gene>
    <name evidence="2" type="ORF">ACJIZ3_003680</name>
</gene>
<dbReference type="AlphaFoldDB" id="A0ABD3UDB4"/>
<evidence type="ECO:0000313" key="3">
    <source>
        <dbReference type="Proteomes" id="UP001634393"/>
    </source>
</evidence>
<comment type="caution">
    <text evidence="2">The sequence shown here is derived from an EMBL/GenBank/DDBJ whole genome shotgun (WGS) entry which is preliminary data.</text>
</comment>
<proteinExistence type="predicted"/>
<protein>
    <recommendedName>
        <fullName evidence="1">DUF4216 domain-containing protein</fullName>
    </recommendedName>
</protein>
<feature type="domain" description="DUF4216" evidence="1">
    <location>
        <begin position="196"/>
        <end position="265"/>
    </location>
</feature>
<evidence type="ECO:0000259" key="1">
    <source>
        <dbReference type="Pfam" id="PF13952"/>
    </source>
</evidence>
<dbReference type="PANTHER" id="PTHR48258">
    <property type="entry name" value="DUF4218 DOMAIN-CONTAINING PROTEIN-RELATED"/>
    <property type="match status" value="1"/>
</dbReference>
<dbReference type="Proteomes" id="UP001634393">
    <property type="component" value="Unassembled WGS sequence"/>
</dbReference>
<dbReference type="Pfam" id="PF13952">
    <property type="entry name" value="DUF4216"/>
    <property type="match status" value="1"/>
</dbReference>
<evidence type="ECO:0000313" key="2">
    <source>
        <dbReference type="EMBL" id="KAL3846277.1"/>
    </source>
</evidence>
<organism evidence="2 3">
    <name type="scientific">Penstemon smallii</name>
    <dbReference type="NCBI Taxonomy" id="265156"/>
    <lineage>
        <taxon>Eukaryota</taxon>
        <taxon>Viridiplantae</taxon>
        <taxon>Streptophyta</taxon>
        <taxon>Embryophyta</taxon>
        <taxon>Tracheophyta</taxon>
        <taxon>Spermatophyta</taxon>
        <taxon>Magnoliopsida</taxon>
        <taxon>eudicotyledons</taxon>
        <taxon>Gunneridae</taxon>
        <taxon>Pentapetalae</taxon>
        <taxon>asterids</taxon>
        <taxon>lamiids</taxon>
        <taxon>Lamiales</taxon>
        <taxon>Plantaginaceae</taxon>
        <taxon>Cheloneae</taxon>
        <taxon>Penstemon</taxon>
    </lineage>
</organism>
<reference evidence="2 3" key="1">
    <citation type="submission" date="2024-12" db="EMBL/GenBank/DDBJ databases">
        <title>The unique morphological basis and parallel evolutionary history of personate flowers in Penstemon.</title>
        <authorList>
            <person name="Depatie T.H."/>
            <person name="Wessinger C.A."/>
        </authorList>
    </citation>
    <scope>NUCLEOTIDE SEQUENCE [LARGE SCALE GENOMIC DNA]</scope>
    <source>
        <strain evidence="2">WTNN_2</strain>
        <tissue evidence="2">Leaf</tissue>
    </source>
</reference>